<accession>A0A0G0ACJ5</accession>
<keyword evidence="1" id="KW-0456">Lyase</keyword>
<dbReference type="CDD" id="cd00408">
    <property type="entry name" value="DHDPS-like"/>
    <property type="match status" value="1"/>
</dbReference>
<dbReference type="EMBL" id="JOKZ01000137">
    <property type="protein sequence ID" value="KKP02764.1"/>
    <property type="molecule type" value="Genomic_DNA"/>
</dbReference>
<sequence>MGEAVHLTPQERIKLVQTLRNALDSIGLQKTPIVAGVGGNSTRETIQLARDAAAAGADFALVIAPGYWAGYLKGNPAVVKRFFVDVAAGSPIPVYGTSHPAPAVLCGNVGKLARIAALLDGTSFTTLAGLIDFLLPSVVVGSAGAISPLPNIAPKFSMKLWNLTQNFETKADFKAAQKSQGLASLAESALLKSGVCDLSESCFLSTVF</sequence>
<organism evidence="2 3">
    <name type="scientific">Trichoderma harzianum</name>
    <name type="common">Hypocrea lixii</name>
    <dbReference type="NCBI Taxonomy" id="5544"/>
    <lineage>
        <taxon>Eukaryota</taxon>
        <taxon>Fungi</taxon>
        <taxon>Dikarya</taxon>
        <taxon>Ascomycota</taxon>
        <taxon>Pezizomycotina</taxon>
        <taxon>Sordariomycetes</taxon>
        <taxon>Hypocreomycetidae</taxon>
        <taxon>Hypocreales</taxon>
        <taxon>Hypocreaceae</taxon>
        <taxon>Trichoderma</taxon>
    </lineage>
</organism>
<dbReference type="SUPFAM" id="SSF51569">
    <property type="entry name" value="Aldolase"/>
    <property type="match status" value="1"/>
</dbReference>
<comment type="caution">
    <text evidence="2">The sequence shown here is derived from an EMBL/GenBank/DDBJ whole genome shotgun (WGS) entry which is preliminary data.</text>
</comment>
<dbReference type="SMART" id="SM01130">
    <property type="entry name" value="DHDPS"/>
    <property type="match status" value="1"/>
</dbReference>
<protein>
    <submittedName>
        <fullName evidence="2">Dihydrodipicolinate synthase</fullName>
    </submittedName>
</protein>
<dbReference type="InterPro" id="IPR013785">
    <property type="entry name" value="Aldolase_TIM"/>
</dbReference>
<reference evidence="3" key="1">
    <citation type="journal article" date="2015" name="Genome Announc.">
        <title>Draft whole-genome sequence of the biocontrol agent Trichoderma harzianum T6776.</title>
        <authorList>
            <person name="Baroncelli R."/>
            <person name="Piaggeschi G."/>
            <person name="Fiorini L."/>
            <person name="Bertolini E."/>
            <person name="Zapparata A."/>
            <person name="Pe M.E."/>
            <person name="Sarrocco S."/>
            <person name="Vannacci G."/>
        </authorList>
    </citation>
    <scope>NUCLEOTIDE SEQUENCE [LARGE SCALE GENOMIC DNA]</scope>
    <source>
        <strain evidence="3">T6776</strain>
    </source>
</reference>
<dbReference type="PANTHER" id="PTHR12128">
    <property type="entry name" value="DIHYDRODIPICOLINATE SYNTHASE"/>
    <property type="match status" value="1"/>
</dbReference>
<dbReference type="OrthoDB" id="191315at2759"/>
<dbReference type="GO" id="GO:0008840">
    <property type="term" value="F:4-hydroxy-tetrahydrodipicolinate synthase activity"/>
    <property type="evidence" value="ECO:0007669"/>
    <property type="project" value="TreeGrafter"/>
</dbReference>
<dbReference type="AlphaFoldDB" id="A0A0G0ACJ5"/>
<dbReference type="Proteomes" id="UP000034112">
    <property type="component" value="Unassembled WGS sequence"/>
</dbReference>
<proteinExistence type="predicted"/>
<evidence type="ECO:0000256" key="1">
    <source>
        <dbReference type="ARBA" id="ARBA00023239"/>
    </source>
</evidence>
<evidence type="ECO:0000313" key="3">
    <source>
        <dbReference type="Proteomes" id="UP000034112"/>
    </source>
</evidence>
<dbReference type="PANTHER" id="PTHR12128:SF66">
    <property type="entry name" value="4-HYDROXY-2-OXOGLUTARATE ALDOLASE, MITOCHONDRIAL"/>
    <property type="match status" value="1"/>
</dbReference>
<dbReference type="InterPro" id="IPR002220">
    <property type="entry name" value="DapA-like"/>
</dbReference>
<gene>
    <name evidence="2" type="ORF">THAR02_05153</name>
</gene>
<dbReference type="Pfam" id="PF00701">
    <property type="entry name" value="DHDPS"/>
    <property type="match status" value="1"/>
</dbReference>
<name>A0A0G0ACJ5_TRIHA</name>
<evidence type="ECO:0000313" key="2">
    <source>
        <dbReference type="EMBL" id="KKP02764.1"/>
    </source>
</evidence>
<dbReference type="Gene3D" id="3.20.20.70">
    <property type="entry name" value="Aldolase class I"/>
    <property type="match status" value="2"/>
</dbReference>